<dbReference type="PANTHER" id="PTHR12455">
    <property type="entry name" value="NUCLEOLAR COMPLEX PROTEIN 4"/>
    <property type="match status" value="1"/>
</dbReference>
<dbReference type="STRING" id="669874.A0A1E4TXW8"/>
<evidence type="ECO:0000313" key="4">
    <source>
        <dbReference type="Proteomes" id="UP000094236"/>
    </source>
</evidence>
<dbReference type="GO" id="GO:0032040">
    <property type="term" value="C:small-subunit processome"/>
    <property type="evidence" value="ECO:0007669"/>
    <property type="project" value="EnsemblFungi"/>
</dbReference>
<dbReference type="Proteomes" id="UP000094236">
    <property type="component" value="Unassembled WGS sequence"/>
</dbReference>
<reference evidence="4" key="1">
    <citation type="submission" date="2016-05" db="EMBL/GenBank/DDBJ databases">
        <title>Comparative genomics of biotechnologically important yeasts.</title>
        <authorList>
            <consortium name="DOE Joint Genome Institute"/>
            <person name="Riley R."/>
            <person name="Haridas S."/>
            <person name="Wolfe K.H."/>
            <person name="Lopes M.R."/>
            <person name="Hittinger C.T."/>
            <person name="Goker M."/>
            <person name="Salamov A."/>
            <person name="Wisecaver J."/>
            <person name="Long T.M."/>
            <person name="Aerts A.L."/>
            <person name="Barry K."/>
            <person name="Choi C."/>
            <person name="Clum A."/>
            <person name="Coughlan A.Y."/>
            <person name="Deshpande S."/>
            <person name="Douglass A.P."/>
            <person name="Hanson S.J."/>
            <person name="Klenk H.-P."/>
            <person name="Labutti K."/>
            <person name="Lapidus A."/>
            <person name="Lindquist E."/>
            <person name="Lipzen A."/>
            <person name="Meier-Kolthoff J.P."/>
            <person name="Ohm R.A."/>
            <person name="Otillar R.P."/>
            <person name="Pangilinan J."/>
            <person name="Peng Y."/>
            <person name="Rokas A."/>
            <person name="Rosa C.A."/>
            <person name="Scheuner C."/>
            <person name="Sibirny A.A."/>
            <person name="Slot J.C."/>
            <person name="Stielow J.B."/>
            <person name="Sun H."/>
            <person name="Kurtzman C.P."/>
            <person name="Blackwell M."/>
            <person name="Grigoriev I.V."/>
            <person name="Jeffries T.W."/>
        </authorList>
    </citation>
    <scope>NUCLEOTIDE SEQUENCE [LARGE SCALE GENOMIC DNA]</scope>
    <source>
        <strain evidence="4">NRRL Y-2460</strain>
    </source>
</reference>
<evidence type="ECO:0000313" key="3">
    <source>
        <dbReference type="EMBL" id="ODV96508.1"/>
    </source>
</evidence>
<gene>
    <name evidence="3" type="ORF">PACTADRAFT_49840</name>
</gene>
<protein>
    <recommendedName>
        <fullName evidence="2">CCAAT-binding factor domain-containing protein</fullName>
    </recommendedName>
</protein>
<dbReference type="Pfam" id="PF03914">
    <property type="entry name" value="CBF"/>
    <property type="match status" value="1"/>
</dbReference>
<comment type="similarity">
    <text evidence="1">Belongs to the CBF/MAK21 family.</text>
</comment>
<dbReference type="OrthoDB" id="10263185at2759"/>
<dbReference type="AlphaFoldDB" id="A0A1E4TXW8"/>
<evidence type="ECO:0000256" key="1">
    <source>
        <dbReference type="ARBA" id="ARBA00007797"/>
    </source>
</evidence>
<feature type="domain" description="CCAAT-binding factor" evidence="2">
    <location>
        <begin position="368"/>
        <end position="517"/>
    </location>
</feature>
<dbReference type="PANTHER" id="PTHR12455:SF0">
    <property type="entry name" value="NUCLEOLAR COMPLEX PROTEIN 4 HOMOLOG"/>
    <property type="match status" value="1"/>
</dbReference>
<proteinExistence type="inferred from homology"/>
<name>A0A1E4TXW8_PACTA</name>
<dbReference type="GO" id="GO:0000480">
    <property type="term" value="P:endonucleolytic cleavage in 5'-ETS of tricistronic rRNA transcript (SSU-rRNA, 5.8S rRNA, LSU-rRNA)"/>
    <property type="evidence" value="ECO:0007669"/>
    <property type="project" value="EnsemblFungi"/>
</dbReference>
<dbReference type="InterPro" id="IPR005612">
    <property type="entry name" value="CCAAT-binding_factor"/>
</dbReference>
<dbReference type="GO" id="GO:0005829">
    <property type="term" value="C:cytosol"/>
    <property type="evidence" value="ECO:0007669"/>
    <property type="project" value="EnsemblFungi"/>
</dbReference>
<dbReference type="GO" id="GO:0000447">
    <property type="term" value="P:endonucleolytic cleavage in ITS1 to separate SSU-rRNA from 5.8S rRNA and LSU-rRNA from tricistronic rRNA transcript (SSU-rRNA, 5.8S rRNA, LSU-rRNA)"/>
    <property type="evidence" value="ECO:0007669"/>
    <property type="project" value="EnsemblFungi"/>
</dbReference>
<dbReference type="EMBL" id="KV454013">
    <property type="protein sequence ID" value="ODV96508.1"/>
    <property type="molecule type" value="Genomic_DNA"/>
</dbReference>
<organism evidence="3 4">
    <name type="scientific">Pachysolen tannophilus NRRL Y-2460</name>
    <dbReference type="NCBI Taxonomy" id="669874"/>
    <lineage>
        <taxon>Eukaryota</taxon>
        <taxon>Fungi</taxon>
        <taxon>Dikarya</taxon>
        <taxon>Ascomycota</taxon>
        <taxon>Saccharomycotina</taxon>
        <taxon>Pichiomycetes</taxon>
        <taxon>Pachysolenaceae</taxon>
        <taxon>Pachysolen</taxon>
    </lineage>
</organism>
<dbReference type="InterPro" id="IPR027193">
    <property type="entry name" value="Noc4"/>
</dbReference>
<accession>A0A1E4TXW8</accession>
<evidence type="ECO:0000259" key="2">
    <source>
        <dbReference type="Pfam" id="PF03914"/>
    </source>
</evidence>
<dbReference type="GO" id="GO:0000472">
    <property type="term" value="P:endonucleolytic cleavage to generate mature 5'-end of SSU-rRNA from (SSU-rRNA, 5.8S rRNA, LSU-rRNA)"/>
    <property type="evidence" value="ECO:0007669"/>
    <property type="project" value="EnsemblFungi"/>
</dbReference>
<dbReference type="GO" id="GO:0030692">
    <property type="term" value="C:Noc4p-Nop14p complex"/>
    <property type="evidence" value="ECO:0007669"/>
    <property type="project" value="EnsemblFungi"/>
</dbReference>
<keyword evidence="4" id="KW-1185">Reference proteome</keyword>
<sequence>MVVKRKSSSKDKVLAKKVKADSKFDGLFSIEKIKELCDELDESAKFLNNIALLLQQYDLVLPQLSGAAGKELEDFIVLLRFLTVSILHVFEKLMVKEFFVISKGIDESKLKVAKWLRLKYQFFCYDILLEFFSLDIEEQDNDLLNSFKIDVLEIVMRLIKLESTYFAPNPNEPYFSLPLYKKLIIKLLTSGSHEGIQQNGVNDNYLVLEFYEQFFQKNWDLKFFFLSETCNILFKEEEEKEEKEEKKKVKDLQLIFSNFLVIMRNSIYKDYEIDSKQFFVTNPPSVIFKKNQFKINFEKTWLNFLNFPLTIQQYKQTLLILHKRIILFFNNPTKLMDFVTESYEIGFSNIIQRDEDDDEDHEDSIIISILALNGLYELMKNYNLEYPQFYEKLYKILSNKNLLHLNYKSRFFRMLDLFLSSTHLPAQLVASFIKKLSKLSLTSPPSGIVIVIPFLYNLLKKHPSCMIMLHNTNHDESYKDPFIDTEEDPLKTNAIGSSLWELQTLMSHYHPNVLSLAKIFGQPFNKYSYNLEDFLDWSYNNLLESELHKKFKGDISLEFEKFDKLLEKGKNDHEKSEISYMTGWQW</sequence>